<keyword evidence="1" id="KW-0106">Calcium</keyword>
<proteinExistence type="predicted"/>
<dbReference type="InterPro" id="IPR011992">
    <property type="entry name" value="EF-hand-dom_pair"/>
</dbReference>
<reference evidence="3 4" key="1">
    <citation type="submission" date="2018-04" db="EMBL/GenBank/DDBJ databases">
        <title>The genome of golden apple snail Pomacea canaliculata provides insight into stress tolerance and invasive adaptation.</title>
        <authorList>
            <person name="Liu C."/>
            <person name="Liu B."/>
            <person name="Ren Y."/>
            <person name="Zhang Y."/>
            <person name="Wang H."/>
            <person name="Li S."/>
            <person name="Jiang F."/>
            <person name="Yin L."/>
            <person name="Zhang G."/>
            <person name="Qian W."/>
            <person name="Fan W."/>
        </authorList>
    </citation>
    <scope>NUCLEOTIDE SEQUENCE [LARGE SCALE GENOMIC DNA]</scope>
    <source>
        <strain evidence="3">SZHN2017</strain>
        <tissue evidence="3">Muscle</tissue>
    </source>
</reference>
<name>A0A2T7NKP2_POMCA</name>
<organism evidence="3 4">
    <name type="scientific">Pomacea canaliculata</name>
    <name type="common">Golden apple snail</name>
    <dbReference type="NCBI Taxonomy" id="400727"/>
    <lineage>
        <taxon>Eukaryota</taxon>
        <taxon>Metazoa</taxon>
        <taxon>Spiralia</taxon>
        <taxon>Lophotrochozoa</taxon>
        <taxon>Mollusca</taxon>
        <taxon>Gastropoda</taxon>
        <taxon>Caenogastropoda</taxon>
        <taxon>Architaenioglossa</taxon>
        <taxon>Ampullarioidea</taxon>
        <taxon>Ampullariidae</taxon>
        <taxon>Pomacea</taxon>
    </lineage>
</organism>
<dbReference type="GO" id="GO:0005509">
    <property type="term" value="F:calcium ion binding"/>
    <property type="evidence" value="ECO:0007669"/>
    <property type="project" value="InterPro"/>
</dbReference>
<evidence type="ECO:0000313" key="4">
    <source>
        <dbReference type="Proteomes" id="UP000245119"/>
    </source>
</evidence>
<dbReference type="Pfam" id="PF13202">
    <property type="entry name" value="EF-hand_5"/>
    <property type="match status" value="1"/>
</dbReference>
<evidence type="ECO:0000259" key="2">
    <source>
        <dbReference type="PROSITE" id="PS50222"/>
    </source>
</evidence>
<dbReference type="PROSITE" id="PS50222">
    <property type="entry name" value="EF_HAND_2"/>
    <property type="match status" value="2"/>
</dbReference>
<evidence type="ECO:0000313" key="3">
    <source>
        <dbReference type="EMBL" id="PVD21729.1"/>
    </source>
</evidence>
<dbReference type="AlphaFoldDB" id="A0A2T7NKP2"/>
<dbReference type="PROSITE" id="PS00018">
    <property type="entry name" value="EF_HAND_1"/>
    <property type="match status" value="1"/>
</dbReference>
<protein>
    <recommendedName>
        <fullName evidence="2">EF-hand domain-containing protein</fullName>
    </recommendedName>
</protein>
<feature type="domain" description="EF-hand" evidence="2">
    <location>
        <begin position="312"/>
        <end position="347"/>
    </location>
</feature>
<evidence type="ECO:0000256" key="1">
    <source>
        <dbReference type="ARBA" id="ARBA00022837"/>
    </source>
</evidence>
<dbReference type="Proteomes" id="UP000245119">
    <property type="component" value="Linkage Group LG11"/>
</dbReference>
<keyword evidence="4" id="KW-1185">Reference proteome</keyword>
<gene>
    <name evidence="3" type="ORF">C0Q70_17529</name>
</gene>
<dbReference type="InterPro" id="IPR018247">
    <property type="entry name" value="EF_Hand_1_Ca_BS"/>
</dbReference>
<comment type="caution">
    <text evidence="3">The sequence shown here is derived from an EMBL/GenBank/DDBJ whole genome shotgun (WGS) entry which is preliminary data.</text>
</comment>
<dbReference type="InterPro" id="IPR002048">
    <property type="entry name" value="EF_hand_dom"/>
</dbReference>
<dbReference type="SUPFAM" id="SSF47473">
    <property type="entry name" value="EF-hand"/>
    <property type="match status" value="1"/>
</dbReference>
<feature type="domain" description="EF-hand" evidence="2">
    <location>
        <begin position="65"/>
        <end position="100"/>
    </location>
</feature>
<dbReference type="EMBL" id="PZQS01000011">
    <property type="protein sequence ID" value="PVD21729.1"/>
    <property type="molecule type" value="Genomic_DNA"/>
</dbReference>
<accession>A0A2T7NKP2</accession>
<dbReference type="SMART" id="SM00054">
    <property type="entry name" value="EFh"/>
    <property type="match status" value="2"/>
</dbReference>
<dbReference type="Gene3D" id="1.10.238.10">
    <property type="entry name" value="EF-hand"/>
    <property type="match status" value="1"/>
</dbReference>
<sequence length="411" mass="47140">MSRGNVLETTDIHLHSAQLLARSRHRPSGDHYLTKYEFLAAHPNEEGTAFFNFYDKLDGTADHRVARVVAEKILQHLDKDNNGEIPYSEFQHSYPLFYAEVMKEKRVLAHWLRSNISIENTEYFGDVCTSIVHSMSFIVLTVIVQTSQYGMSNSSTNFDIFDSIELVVEMKGDLGTASFGQTINLALAFCFDDDEEEEEEEEEEEVDIYLRVARRRAIRSVSRASEKLGSVQVNVRGAYLVLVTLESERQITCTRHALTFNDQLTVTCIQLRFCFSNFHNTDFSEHLLADTLAEENLFVTFQSLDKDQDGILKLSDIFQYFDKYDLNGDGFLSYQEFIDGLYPEIPKVAFHFYDKFDGIKDFKIGRGVADAILARLDNDCENERKRAWSAEEDNRTKSTTRIALSTDDVTI</sequence>
<dbReference type="OrthoDB" id="26525at2759"/>